<protein>
    <submittedName>
        <fullName evidence="2">Uncharacterized protein</fullName>
    </submittedName>
</protein>
<feature type="transmembrane region" description="Helical" evidence="1">
    <location>
        <begin position="21"/>
        <end position="36"/>
    </location>
</feature>
<dbReference type="EMBL" id="BAABAL010000012">
    <property type="protein sequence ID" value="GAA4010155.1"/>
    <property type="molecule type" value="Genomic_DNA"/>
</dbReference>
<reference evidence="3" key="1">
    <citation type="journal article" date="2019" name="Int. J. Syst. Evol. Microbiol.">
        <title>The Global Catalogue of Microorganisms (GCM) 10K type strain sequencing project: providing services to taxonomists for standard genome sequencing and annotation.</title>
        <authorList>
            <consortium name="The Broad Institute Genomics Platform"/>
            <consortium name="The Broad Institute Genome Sequencing Center for Infectious Disease"/>
            <person name="Wu L."/>
            <person name="Ma J."/>
        </authorList>
    </citation>
    <scope>NUCLEOTIDE SEQUENCE [LARGE SCALE GENOMIC DNA]</scope>
    <source>
        <strain evidence="3">JCM 17342</strain>
    </source>
</reference>
<keyword evidence="1" id="KW-0472">Membrane</keyword>
<dbReference type="RefSeq" id="WP_344876077.1">
    <property type="nucleotide sequence ID" value="NZ_BAABAL010000012.1"/>
</dbReference>
<proteinExistence type="predicted"/>
<evidence type="ECO:0000313" key="2">
    <source>
        <dbReference type="EMBL" id="GAA4010155.1"/>
    </source>
</evidence>
<keyword evidence="3" id="KW-1185">Reference proteome</keyword>
<evidence type="ECO:0000256" key="1">
    <source>
        <dbReference type="SAM" id="Phobius"/>
    </source>
</evidence>
<organism evidence="2 3">
    <name type="scientific">Allokutzneria multivorans</name>
    <dbReference type="NCBI Taxonomy" id="1142134"/>
    <lineage>
        <taxon>Bacteria</taxon>
        <taxon>Bacillati</taxon>
        <taxon>Actinomycetota</taxon>
        <taxon>Actinomycetes</taxon>
        <taxon>Pseudonocardiales</taxon>
        <taxon>Pseudonocardiaceae</taxon>
        <taxon>Allokutzneria</taxon>
    </lineage>
</organism>
<keyword evidence="1" id="KW-0812">Transmembrane</keyword>
<evidence type="ECO:0000313" key="3">
    <source>
        <dbReference type="Proteomes" id="UP001501747"/>
    </source>
</evidence>
<name>A0ABP7SD07_9PSEU</name>
<dbReference type="Proteomes" id="UP001501747">
    <property type="component" value="Unassembled WGS sequence"/>
</dbReference>
<comment type="caution">
    <text evidence="2">The sequence shown here is derived from an EMBL/GenBank/DDBJ whole genome shotgun (WGS) entry which is preliminary data.</text>
</comment>
<gene>
    <name evidence="2" type="ORF">GCM10022247_35390</name>
</gene>
<keyword evidence="1" id="KW-1133">Transmembrane helix</keyword>
<accession>A0ABP7SD07</accession>
<sequence>MLVSLRNCGTRVVQDRAGARVLLWLVVLGVVLYLDARGHDLSTAVGMLSAVALLSAQLARQFQRRDTSSPPVE</sequence>